<comment type="similarity">
    <text evidence="1">Belongs to the UPF0045 family.</text>
</comment>
<proteinExistence type="inferred from homology"/>
<accession>A0A9E7SC13</accession>
<sequence length="106" mass="12330">MSIIIEFVIIPLGEKSLSKYVAQVVKLLEEKKVKYQLTPMGTIIEVSSLRDGLKVIEEAHEMMFKLGTDRVATTIRIDDRRDKERVMEDKVKSVFEKLRGEQKLEY</sequence>
<evidence type="ECO:0000256" key="1">
    <source>
        <dbReference type="ARBA" id="ARBA00010272"/>
    </source>
</evidence>
<dbReference type="EMBL" id="CP080572">
    <property type="protein sequence ID" value="USG99409.1"/>
    <property type="molecule type" value="Genomic_DNA"/>
</dbReference>
<feature type="domain" description="Thiamine-binding protein" evidence="2">
    <location>
        <begin position="6"/>
        <end position="94"/>
    </location>
</feature>
<keyword evidence="4" id="KW-1185">Reference proteome</keyword>
<dbReference type="GO" id="GO:0005829">
    <property type="term" value="C:cytosol"/>
    <property type="evidence" value="ECO:0007669"/>
    <property type="project" value="TreeGrafter"/>
</dbReference>
<dbReference type="GeneID" id="72778227"/>
<dbReference type="NCBIfam" id="TIGR00106">
    <property type="entry name" value="MTH1187 family thiamine-binding protein"/>
    <property type="match status" value="1"/>
</dbReference>
<dbReference type="Pfam" id="PF01910">
    <property type="entry name" value="Thiamine_BP"/>
    <property type="match status" value="1"/>
</dbReference>
<organism evidence="3 4">
    <name type="scientific">Thermococcus argininiproducens</name>
    <dbReference type="NCBI Taxonomy" id="2866384"/>
    <lineage>
        <taxon>Archaea</taxon>
        <taxon>Methanobacteriati</taxon>
        <taxon>Methanobacteriota</taxon>
        <taxon>Thermococci</taxon>
        <taxon>Thermococcales</taxon>
        <taxon>Thermococcaceae</taxon>
        <taxon>Thermococcus</taxon>
    </lineage>
</organism>
<evidence type="ECO:0000313" key="4">
    <source>
        <dbReference type="Proteomes" id="UP001056425"/>
    </source>
</evidence>
<name>A0A9E7SC13_9EURY</name>
<gene>
    <name evidence="3" type="ORF">K1720_07730</name>
</gene>
<protein>
    <submittedName>
        <fullName evidence="3">MTH1187 family thiamine-binding protein</fullName>
    </submittedName>
</protein>
<dbReference type="AlphaFoldDB" id="A0A9E7SC13"/>
<reference evidence="3 4" key="1">
    <citation type="submission" date="2021-08" db="EMBL/GenBank/DDBJ databases">
        <title>Thermococcus onnuriiensis IOH2.</title>
        <authorList>
            <person name="Park Y.-J."/>
        </authorList>
    </citation>
    <scope>NUCLEOTIDE SEQUENCE [LARGE SCALE GENOMIC DNA]</scope>
    <source>
        <strain evidence="3 4">IOH2</strain>
    </source>
</reference>
<dbReference type="InterPro" id="IPR051614">
    <property type="entry name" value="UPF0045_domain"/>
</dbReference>
<dbReference type="RefSeq" id="WP_251948229.1">
    <property type="nucleotide sequence ID" value="NZ_CP080572.1"/>
</dbReference>
<evidence type="ECO:0000259" key="2">
    <source>
        <dbReference type="Pfam" id="PF01910"/>
    </source>
</evidence>
<dbReference type="InterPro" id="IPR029756">
    <property type="entry name" value="MTH1187/YkoF-like"/>
</dbReference>
<dbReference type="PANTHER" id="PTHR33777:SF1">
    <property type="entry name" value="UPF0045 PROTEIN ECM15"/>
    <property type="match status" value="1"/>
</dbReference>
<dbReference type="Gene3D" id="3.30.70.930">
    <property type="match status" value="1"/>
</dbReference>
<dbReference type="SUPFAM" id="SSF89957">
    <property type="entry name" value="MTH1187/YkoF-like"/>
    <property type="match status" value="1"/>
</dbReference>
<dbReference type="PANTHER" id="PTHR33777">
    <property type="entry name" value="UPF0045 PROTEIN ECM15"/>
    <property type="match status" value="1"/>
</dbReference>
<dbReference type="Proteomes" id="UP001056425">
    <property type="component" value="Chromosome"/>
</dbReference>
<dbReference type="KEGG" id="thei:K1720_07730"/>
<evidence type="ECO:0000313" key="3">
    <source>
        <dbReference type="EMBL" id="USG99409.1"/>
    </source>
</evidence>
<dbReference type="InterPro" id="IPR002767">
    <property type="entry name" value="Thiamine_BP"/>
</dbReference>